<evidence type="ECO:0000313" key="3">
    <source>
        <dbReference type="Proteomes" id="UP000012174"/>
    </source>
</evidence>
<gene>
    <name evidence="2" type="ORF">UCREL1_1671</name>
</gene>
<dbReference type="Proteomes" id="UP000012174">
    <property type="component" value="Unassembled WGS sequence"/>
</dbReference>
<dbReference type="KEGG" id="ela:UCREL1_1671"/>
<reference evidence="3" key="1">
    <citation type="journal article" date="2013" name="Genome Announc.">
        <title>Draft genome sequence of the grapevine dieback fungus Eutypa lata UCR-EL1.</title>
        <authorList>
            <person name="Blanco-Ulate B."/>
            <person name="Rolshausen P.E."/>
            <person name="Cantu D."/>
        </authorList>
    </citation>
    <scope>NUCLEOTIDE SEQUENCE [LARGE SCALE GENOMIC DNA]</scope>
    <source>
        <strain evidence="3">UCR-EL1</strain>
    </source>
</reference>
<dbReference type="AlphaFoldDB" id="M7TMZ5"/>
<protein>
    <submittedName>
        <fullName evidence="2">Uncharacterized protein</fullName>
    </submittedName>
</protein>
<name>M7TMZ5_EUTLA</name>
<dbReference type="HOGENOM" id="CLU_1981601_0_0_1"/>
<organism evidence="2 3">
    <name type="scientific">Eutypa lata (strain UCR-EL1)</name>
    <name type="common">Grapevine dieback disease fungus</name>
    <name type="synonym">Eutypa armeniacae</name>
    <dbReference type="NCBI Taxonomy" id="1287681"/>
    <lineage>
        <taxon>Eukaryota</taxon>
        <taxon>Fungi</taxon>
        <taxon>Dikarya</taxon>
        <taxon>Ascomycota</taxon>
        <taxon>Pezizomycotina</taxon>
        <taxon>Sordariomycetes</taxon>
        <taxon>Xylariomycetidae</taxon>
        <taxon>Xylariales</taxon>
        <taxon>Diatrypaceae</taxon>
        <taxon>Eutypa</taxon>
    </lineage>
</organism>
<feature type="compositionally biased region" description="Polar residues" evidence="1">
    <location>
        <begin position="69"/>
        <end position="94"/>
    </location>
</feature>
<feature type="region of interest" description="Disordered" evidence="1">
    <location>
        <begin position="59"/>
        <end position="95"/>
    </location>
</feature>
<evidence type="ECO:0000313" key="2">
    <source>
        <dbReference type="EMBL" id="EMR71286.1"/>
    </source>
</evidence>
<accession>M7TMZ5</accession>
<evidence type="ECO:0000256" key="1">
    <source>
        <dbReference type="SAM" id="MobiDB-lite"/>
    </source>
</evidence>
<dbReference type="EMBL" id="KB705657">
    <property type="protein sequence ID" value="EMR71286.1"/>
    <property type="molecule type" value="Genomic_DNA"/>
</dbReference>
<sequence>MCKKSKDGYLKQVAECMAAASCEEGEGEEEDFDFGDLLDDLESRCKKFRIEIPESAIDDASSAWDSLTDDPTSSLEAPSTMPPSTAKQPSNTNDGGKDVIIAAVYARSDIHCSNDNGGVISHCHHY</sequence>
<proteinExistence type="predicted"/>
<keyword evidence="3" id="KW-1185">Reference proteome</keyword>